<comment type="caution">
    <text evidence="2">The sequence shown here is derived from an EMBL/GenBank/DDBJ whole genome shotgun (WGS) entry which is preliminary data.</text>
</comment>
<reference evidence="2" key="1">
    <citation type="submission" date="2022-10" db="EMBL/GenBank/DDBJ databases">
        <title>Culturing micro-colonial fungi from biological soil crusts in the Mojave desert and describing Neophaeococcomyces mojavensis, and introducing the new genera and species Taxawa tesnikishii.</title>
        <authorList>
            <person name="Kurbessoian T."/>
            <person name="Stajich J.E."/>
        </authorList>
    </citation>
    <scope>NUCLEOTIDE SEQUENCE</scope>
    <source>
        <strain evidence="2">TK_1</strain>
    </source>
</reference>
<feature type="compositionally biased region" description="Polar residues" evidence="1">
    <location>
        <begin position="646"/>
        <end position="660"/>
    </location>
</feature>
<proteinExistence type="predicted"/>
<feature type="region of interest" description="Disordered" evidence="1">
    <location>
        <begin position="61"/>
        <end position="81"/>
    </location>
</feature>
<feature type="region of interest" description="Disordered" evidence="1">
    <location>
        <begin position="140"/>
        <end position="182"/>
    </location>
</feature>
<feature type="region of interest" description="Disordered" evidence="1">
    <location>
        <begin position="559"/>
        <end position="605"/>
    </location>
</feature>
<protein>
    <submittedName>
        <fullName evidence="2">Uncharacterized protein</fullName>
    </submittedName>
</protein>
<dbReference type="EMBL" id="JAPDRL010000035">
    <property type="protein sequence ID" value="KAJ9664816.1"/>
    <property type="molecule type" value="Genomic_DNA"/>
</dbReference>
<feature type="compositionally biased region" description="Low complexity" evidence="1">
    <location>
        <begin position="145"/>
        <end position="168"/>
    </location>
</feature>
<evidence type="ECO:0000313" key="2">
    <source>
        <dbReference type="EMBL" id="KAJ9664816.1"/>
    </source>
</evidence>
<feature type="compositionally biased region" description="Low complexity" evidence="1">
    <location>
        <begin position="585"/>
        <end position="598"/>
    </location>
</feature>
<feature type="region of interest" description="Disordered" evidence="1">
    <location>
        <begin position="402"/>
        <end position="499"/>
    </location>
</feature>
<feature type="compositionally biased region" description="Polar residues" evidence="1">
    <location>
        <begin position="476"/>
        <end position="489"/>
    </location>
</feature>
<feature type="region of interest" description="Disordered" evidence="1">
    <location>
        <begin position="346"/>
        <end position="388"/>
    </location>
</feature>
<feature type="region of interest" description="Disordered" evidence="1">
    <location>
        <begin position="15"/>
        <end position="45"/>
    </location>
</feature>
<evidence type="ECO:0000256" key="1">
    <source>
        <dbReference type="SAM" id="MobiDB-lite"/>
    </source>
</evidence>
<feature type="compositionally biased region" description="Low complexity" evidence="1">
    <location>
        <begin position="355"/>
        <end position="365"/>
    </location>
</feature>
<evidence type="ECO:0000313" key="3">
    <source>
        <dbReference type="Proteomes" id="UP001172684"/>
    </source>
</evidence>
<keyword evidence="3" id="KW-1185">Reference proteome</keyword>
<feature type="compositionally biased region" description="Polar residues" evidence="1">
    <location>
        <begin position="453"/>
        <end position="465"/>
    </location>
</feature>
<feature type="region of interest" description="Disordered" evidence="1">
    <location>
        <begin position="646"/>
        <end position="666"/>
    </location>
</feature>
<sequence>MPPVRPHVSITLPRNFTFHYADGQAPRTPEPEPKDEAIEPPAPPRQTFRLRRKRAAIPTLDAFDSGLREDPIPTIETPDSASHEYLPLPEFNSGMSIGYLAPATPLNRPISPPKTPVGQIADYAGALTANDDWHMTDESFRGESISRPSSAYSSISNSSMSSRGSADSFHSRGGSCTSPDSDTADPFMFPTFKSSTAMVTSPLEQSFDQRPMKRLRVRRTASWTEEMDDHLWIIYLRYLQDPTVTPFKMLPGTAPPLGVCHRVAREAKRSWKGPKHVVSLRNASRLHPQRLQRVGSPDTIRAPKSGSNTPTKARVAGPYAQWPRSESATRRRLRQLCKRTPTLSAHYQRLLHGRSPSPFSSSSPHSKSDPKEGSVLPTSPSTASEPQSTFARDMHISLATSTATSMQPGGPLSQLASDITPRPARNRWATEPRSRLAAHQKGQSLQLEFGPDGNQQQRQSRTLGSAFTAAPRRPPINSTFFQPQTQPDQSEPPAPRLESPLELHAPVPLSRSFKRRAHHQLEELLNPSNPAHRRSGLLEELFGPPAEISHRRVRSRGFSFGDAGDGSSGAQRLSALFSPPTTTGSQPAALSASNPAPSGDTLMQPAPADHIRRLASPFDERSHQAPQFNTFPRNFSHSTSYDPAASFNSGFSQLASSDPFTSPMHG</sequence>
<accession>A0ABQ9NR09</accession>
<feature type="compositionally biased region" description="Polar residues" evidence="1">
    <location>
        <begin position="376"/>
        <end position="388"/>
    </location>
</feature>
<gene>
    <name evidence="2" type="ORF">H2201_005037</name>
</gene>
<name>A0ABQ9NR09_9PEZI</name>
<dbReference type="Proteomes" id="UP001172684">
    <property type="component" value="Unassembled WGS sequence"/>
</dbReference>
<organism evidence="2 3">
    <name type="scientific">Coniosporium apollinis</name>
    <dbReference type="NCBI Taxonomy" id="61459"/>
    <lineage>
        <taxon>Eukaryota</taxon>
        <taxon>Fungi</taxon>
        <taxon>Dikarya</taxon>
        <taxon>Ascomycota</taxon>
        <taxon>Pezizomycotina</taxon>
        <taxon>Dothideomycetes</taxon>
        <taxon>Dothideomycetes incertae sedis</taxon>
        <taxon>Coniosporium</taxon>
    </lineage>
</organism>
<feature type="region of interest" description="Disordered" evidence="1">
    <location>
        <begin position="283"/>
        <end position="331"/>
    </location>
</feature>